<organism evidence="4 5">
    <name type="scientific">Phyllosticta citrichinensis</name>
    <dbReference type="NCBI Taxonomy" id="1130410"/>
    <lineage>
        <taxon>Eukaryota</taxon>
        <taxon>Fungi</taxon>
        <taxon>Dikarya</taxon>
        <taxon>Ascomycota</taxon>
        <taxon>Pezizomycotina</taxon>
        <taxon>Dothideomycetes</taxon>
        <taxon>Dothideomycetes incertae sedis</taxon>
        <taxon>Botryosphaeriales</taxon>
        <taxon>Phyllostictaceae</taxon>
        <taxon>Phyllosticta</taxon>
    </lineage>
</organism>
<name>A0ABR1Y7H9_9PEZI</name>
<evidence type="ECO:0000313" key="4">
    <source>
        <dbReference type="EMBL" id="KAK8177390.1"/>
    </source>
</evidence>
<keyword evidence="1" id="KW-0175">Coiled coil</keyword>
<evidence type="ECO:0000256" key="2">
    <source>
        <dbReference type="SAM" id="MobiDB-lite"/>
    </source>
</evidence>
<feature type="chain" id="PRO_5046971556" evidence="3">
    <location>
        <begin position="25"/>
        <end position="273"/>
    </location>
</feature>
<evidence type="ECO:0000256" key="3">
    <source>
        <dbReference type="SAM" id="SignalP"/>
    </source>
</evidence>
<feature type="region of interest" description="Disordered" evidence="2">
    <location>
        <begin position="131"/>
        <end position="164"/>
    </location>
</feature>
<feature type="coiled-coil region" evidence="1">
    <location>
        <begin position="182"/>
        <end position="258"/>
    </location>
</feature>
<accession>A0ABR1Y7H9</accession>
<dbReference type="Proteomes" id="UP001456524">
    <property type="component" value="Unassembled WGS sequence"/>
</dbReference>
<gene>
    <name evidence="4" type="ORF">IWX90DRAFT_17796</name>
</gene>
<comment type="caution">
    <text evidence="4">The sequence shown here is derived from an EMBL/GenBank/DDBJ whole genome shotgun (WGS) entry which is preliminary data.</text>
</comment>
<evidence type="ECO:0000313" key="5">
    <source>
        <dbReference type="Proteomes" id="UP001456524"/>
    </source>
</evidence>
<dbReference type="EMBL" id="JBBWUH010000001">
    <property type="protein sequence ID" value="KAK8177390.1"/>
    <property type="molecule type" value="Genomic_DNA"/>
</dbReference>
<protein>
    <submittedName>
        <fullName evidence="4">Uncharacterized protein</fullName>
    </submittedName>
</protein>
<keyword evidence="3" id="KW-0732">Signal</keyword>
<feature type="compositionally biased region" description="Polar residues" evidence="2">
    <location>
        <begin position="131"/>
        <end position="143"/>
    </location>
</feature>
<evidence type="ECO:0000256" key="1">
    <source>
        <dbReference type="SAM" id="Coils"/>
    </source>
</evidence>
<proteinExistence type="predicted"/>
<sequence length="273" mass="30328">MMRCHILGFSHLVAIVGLLSSAEAAPTRVAIALGSYSTTSTISPRSLPKPSSSCIRGSEIFLDGHTVCSLGSKDDLVHSHRQKSHVNLPRDLSDGVQPKSGNFTAVRGLDDAVQPKPENSTAVRDLNDAVQSKSGNPTAVTQWRNHKPAGNLNLSAGEVDPVPDESKEEHKMKIEQVNQGEKEVVNHEKKRAERLRKDIEDLKEKEKKRQADVLEREQKEAEQAYYDIAVKESVLRSFNALIQKIDRLRNKTMKEREQGLSDIVKGNLQKRAV</sequence>
<feature type="signal peptide" evidence="3">
    <location>
        <begin position="1"/>
        <end position="24"/>
    </location>
</feature>
<keyword evidence="5" id="KW-1185">Reference proteome</keyword>
<reference evidence="4 5" key="1">
    <citation type="journal article" date="2022" name="G3 (Bethesda)">
        <title>Enemy or ally: a genomic approach to elucidate the lifestyle of Phyllosticta citrichinaensis.</title>
        <authorList>
            <person name="Buijs V.A."/>
            <person name="Groenewald J.Z."/>
            <person name="Haridas S."/>
            <person name="LaButti K.M."/>
            <person name="Lipzen A."/>
            <person name="Martin F.M."/>
            <person name="Barry K."/>
            <person name="Grigoriev I.V."/>
            <person name="Crous P.W."/>
            <person name="Seidl M.F."/>
        </authorList>
    </citation>
    <scope>NUCLEOTIDE SEQUENCE [LARGE SCALE GENOMIC DNA]</scope>
    <source>
        <strain evidence="4 5">CBS 129764</strain>
    </source>
</reference>